<dbReference type="AlphaFoldDB" id="H6NG53"/>
<dbReference type="PROSITE" id="PS50943">
    <property type="entry name" value="HTH_CROC1"/>
    <property type="match status" value="1"/>
</dbReference>
<reference evidence="2 3" key="1">
    <citation type="journal article" date="2012" name="J. Bacteriol.">
        <title>Complete Genome Sequence of Paenibacillus mucilaginosus 3016, a Bacterium Functional as Microbial Fertilizer.</title>
        <authorList>
            <person name="Ma M."/>
            <person name="Wang Z."/>
            <person name="Li L."/>
            <person name="Jiang X."/>
            <person name="Guan D."/>
            <person name="Cao F."/>
            <person name="Chen H."/>
            <person name="Wang X."/>
            <person name="Shen D."/>
            <person name="Du B."/>
            <person name="Li J."/>
        </authorList>
    </citation>
    <scope>NUCLEOTIDE SEQUENCE [LARGE SCALE GENOMIC DNA]</scope>
    <source>
        <strain evidence="2 3">3016</strain>
    </source>
</reference>
<dbReference type="SUPFAM" id="SSF47413">
    <property type="entry name" value="lambda repressor-like DNA-binding domains"/>
    <property type="match status" value="1"/>
</dbReference>
<dbReference type="InterPro" id="IPR001387">
    <property type="entry name" value="Cro/C1-type_HTH"/>
</dbReference>
<feature type="domain" description="HTH cro/C1-type" evidence="1">
    <location>
        <begin position="10"/>
        <end position="35"/>
    </location>
</feature>
<dbReference type="Proteomes" id="UP000007523">
    <property type="component" value="Chromosome"/>
</dbReference>
<keyword evidence="3" id="KW-1185">Reference proteome</keyword>
<evidence type="ECO:0000259" key="1">
    <source>
        <dbReference type="PROSITE" id="PS50943"/>
    </source>
</evidence>
<dbReference type="KEGG" id="pmq:PM3016_5480"/>
<dbReference type="GO" id="GO:0003677">
    <property type="term" value="F:DNA binding"/>
    <property type="evidence" value="ECO:0007669"/>
    <property type="project" value="InterPro"/>
</dbReference>
<sequence>MTIANYNMKENGKRAITVQELESIAQALDEPVSNFFDENLNVKLNLSSV</sequence>
<dbReference type="STRING" id="1116391.PM3016_5480"/>
<dbReference type="InterPro" id="IPR010982">
    <property type="entry name" value="Lambda_DNA-bd_dom_sf"/>
</dbReference>
<accession>H6NG53</accession>
<name>H6NG53_9BACL</name>
<organism evidence="2 3">
    <name type="scientific">Paenibacillus mucilaginosus 3016</name>
    <dbReference type="NCBI Taxonomy" id="1116391"/>
    <lineage>
        <taxon>Bacteria</taxon>
        <taxon>Bacillati</taxon>
        <taxon>Bacillota</taxon>
        <taxon>Bacilli</taxon>
        <taxon>Bacillales</taxon>
        <taxon>Paenibacillaceae</taxon>
        <taxon>Paenibacillus</taxon>
    </lineage>
</organism>
<protein>
    <recommendedName>
        <fullName evidence="1">HTH cro/C1-type domain-containing protein</fullName>
    </recommendedName>
</protein>
<dbReference type="EMBL" id="CP003235">
    <property type="protein sequence ID" value="AFC32180.1"/>
    <property type="molecule type" value="Genomic_DNA"/>
</dbReference>
<evidence type="ECO:0000313" key="2">
    <source>
        <dbReference type="EMBL" id="AFC32180.1"/>
    </source>
</evidence>
<evidence type="ECO:0000313" key="3">
    <source>
        <dbReference type="Proteomes" id="UP000007523"/>
    </source>
</evidence>
<dbReference type="Gene3D" id="1.10.260.40">
    <property type="entry name" value="lambda repressor-like DNA-binding domains"/>
    <property type="match status" value="1"/>
</dbReference>
<dbReference type="HOGENOM" id="CLU_3138591_0_0_9"/>
<proteinExistence type="predicted"/>
<gene>
    <name evidence="2" type="ORF">PM3016_5480</name>
</gene>